<keyword evidence="1" id="KW-0812">Transmembrane</keyword>
<feature type="transmembrane region" description="Helical" evidence="1">
    <location>
        <begin position="339"/>
        <end position="359"/>
    </location>
</feature>
<sequence length="567" mass="59647">MIAGAAGRRSRWTVLGLEAAGLLLVLSATLLVLGRLSSTPWWSYLLSDGDSLALPLLVQSVERGEPFQWVMTSQLLVFPELPLYLLSLVLAGGGAVGALVVNAFVNVAVLHLSVRWLAARVLAGRPQLWRVGAATVATGIVVLLSATEGRGLINAGAFASGILLTTYYSGVALAAVLALALMAEASGGFDPARPPRPLRTALALLGLAIVSAATTLSNPLFALQFTAPAVVSLLAVLILRRMSWRRVLLISAVLVASAGIGYVARGALARFVAVDAATYLHIERAGTAVDGFILQMRDVGSTRLGKLEILIVVLLLLAACLTLVLAVATQVRPESPWSVADSSVVIATFVLVASASLLVGQVITGSLVSRYLLPLAVFPALMVLPAAQEWIPPRIAARFRMLRPWRIGSAARGGLAVAVALVVVGAVVVAGPAVRTAAAEAGSTPERACLESWIGDREVSGVGSFWSTRPLELYGGDRVDVQQVNFDFTAQLWMNNAASYQGTTFSYVLADREPDWAALALGHLGEPASITACPTFDVYDYAGTPGEAELNRIIDGSIEKARDERGF</sequence>
<feature type="transmembrane region" description="Helical" evidence="1">
    <location>
        <begin position="83"/>
        <end position="107"/>
    </location>
</feature>
<name>A0A1X7N9D4_9MICO</name>
<evidence type="ECO:0000313" key="2">
    <source>
        <dbReference type="EMBL" id="SMH33310.1"/>
    </source>
</evidence>
<feature type="transmembrane region" description="Helical" evidence="1">
    <location>
        <begin position="309"/>
        <end position="327"/>
    </location>
</feature>
<dbReference type="OrthoDB" id="5124221at2"/>
<feature type="transmembrane region" description="Helical" evidence="1">
    <location>
        <begin position="413"/>
        <end position="434"/>
    </location>
</feature>
<evidence type="ECO:0008006" key="4">
    <source>
        <dbReference type="Google" id="ProtNLM"/>
    </source>
</evidence>
<evidence type="ECO:0000313" key="3">
    <source>
        <dbReference type="Proteomes" id="UP000193711"/>
    </source>
</evidence>
<dbReference type="AlphaFoldDB" id="A0A1X7N9D4"/>
<organism evidence="2 3">
    <name type="scientific">Rathayibacter oskolensis</name>
    <dbReference type="NCBI Taxonomy" id="1891671"/>
    <lineage>
        <taxon>Bacteria</taxon>
        <taxon>Bacillati</taxon>
        <taxon>Actinomycetota</taxon>
        <taxon>Actinomycetes</taxon>
        <taxon>Micrococcales</taxon>
        <taxon>Microbacteriaceae</taxon>
        <taxon>Rathayibacter</taxon>
    </lineage>
</organism>
<dbReference type="STRING" id="1891671.SAMN06295885_0843"/>
<evidence type="ECO:0000256" key="1">
    <source>
        <dbReference type="SAM" id="Phobius"/>
    </source>
</evidence>
<dbReference type="Proteomes" id="UP000193711">
    <property type="component" value="Unassembled WGS sequence"/>
</dbReference>
<dbReference type="RefSeq" id="WP_085475310.1">
    <property type="nucleotide sequence ID" value="NZ_FXBM01000001.1"/>
</dbReference>
<gene>
    <name evidence="2" type="ORF">SAMN06295885_0843</name>
</gene>
<feature type="transmembrane region" description="Helical" evidence="1">
    <location>
        <begin position="197"/>
        <end position="214"/>
    </location>
</feature>
<reference evidence="3" key="1">
    <citation type="submission" date="2017-04" db="EMBL/GenBank/DDBJ databases">
        <authorList>
            <person name="Varghese N."/>
            <person name="Submissions S."/>
        </authorList>
    </citation>
    <scope>NUCLEOTIDE SEQUENCE [LARGE SCALE GENOMIC DNA]</scope>
    <source>
        <strain evidence="3">VKM Ac-2121</strain>
    </source>
</reference>
<feature type="transmembrane region" description="Helical" evidence="1">
    <location>
        <begin position="167"/>
        <end position="185"/>
    </location>
</feature>
<feature type="transmembrane region" description="Helical" evidence="1">
    <location>
        <begin position="246"/>
        <end position="264"/>
    </location>
</feature>
<feature type="transmembrane region" description="Helical" evidence="1">
    <location>
        <begin position="128"/>
        <end position="147"/>
    </location>
</feature>
<feature type="transmembrane region" description="Helical" evidence="1">
    <location>
        <begin position="220"/>
        <end position="239"/>
    </location>
</feature>
<dbReference type="EMBL" id="FXBM01000001">
    <property type="protein sequence ID" value="SMH33310.1"/>
    <property type="molecule type" value="Genomic_DNA"/>
</dbReference>
<keyword evidence="3" id="KW-1185">Reference proteome</keyword>
<feature type="transmembrane region" description="Helical" evidence="1">
    <location>
        <begin position="12"/>
        <end position="33"/>
    </location>
</feature>
<protein>
    <recommendedName>
        <fullName evidence="4">4-amino-4-deoxy-L-arabinose transferase</fullName>
    </recommendedName>
</protein>
<accession>A0A1X7N9D4</accession>
<keyword evidence="1" id="KW-0472">Membrane</keyword>
<keyword evidence="1" id="KW-1133">Transmembrane helix</keyword>
<feature type="transmembrane region" description="Helical" evidence="1">
    <location>
        <begin position="371"/>
        <end position="392"/>
    </location>
</feature>
<proteinExistence type="predicted"/>